<dbReference type="AlphaFoldDB" id="A0A9W7A2I4"/>
<dbReference type="OrthoDB" id="2020333at2759"/>
<keyword evidence="2" id="KW-1185">Reference proteome</keyword>
<comment type="caution">
    <text evidence="1">The sequence shown here is derived from an EMBL/GenBank/DDBJ whole genome shotgun (WGS) entry which is preliminary data.</text>
</comment>
<evidence type="ECO:0000313" key="1">
    <source>
        <dbReference type="EMBL" id="GMH64677.1"/>
    </source>
</evidence>
<dbReference type="EMBL" id="BRXY01000096">
    <property type="protein sequence ID" value="GMH64677.1"/>
    <property type="molecule type" value="Genomic_DNA"/>
</dbReference>
<evidence type="ECO:0000313" key="2">
    <source>
        <dbReference type="Proteomes" id="UP001165085"/>
    </source>
</evidence>
<dbReference type="PANTHER" id="PTHR36348:SF1">
    <property type="entry name" value="EXPRESSED PROTEIN"/>
    <property type="match status" value="1"/>
</dbReference>
<reference evidence="2" key="1">
    <citation type="journal article" date="2023" name="Commun. Biol.">
        <title>Genome analysis of Parmales, the sister group of diatoms, reveals the evolutionary specialization of diatoms from phago-mixotrophs to photoautotrophs.</title>
        <authorList>
            <person name="Ban H."/>
            <person name="Sato S."/>
            <person name="Yoshikawa S."/>
            <person name="Yamada K."/>
            <person name="Nakamura Y."/>
            <person name="Ichinomiya M."/>
            <person name="Sato N."/>
            <person name="Blanc-Mathieu R."/>
            <person name="Endo H."/>
            <person name="Kuwata A."/>
            <person name="Ogata H."/>
        </authorList>
    </citation>
    <scope>NUCLEOTIDE SEQUENCE [LARGE SCALE GENOMIC DNA]</scope>
    <source>
        <strain evidence="2">NIES 3701</strain>
    </source>
</reference>
<sequence length="257" mass="28139">MIDKLSNATIQELPMAVSAAIKVVGSPSFFIRIAERSDMSTSTTERALLSSLASNLSATLQAVVETSETKAEEASLLVESIIKTCSEPDGEFIVPLKSSSKLSLKSAILSHPPHVFDETFVSTLDSWLNKAAKDELDGLVIILQTAMQYYAGYVVSEARRELVKKVVEEVGGGEGGGEETEEGRFFDEMLRSDPERWRGMVGELPEGVEIGGLIGEAQRTVESVVLGLENGSVRQRVWAEYLREVVGVLEERRKEEE</sequence>
<dbReference type="Proteomes" id="UP001165085">
    <property type="component" value="Unassembled WGS sequence"/>
</dbReference>
<organism evidence="1 2">
    <name type="scientific">Triparma strigata</name>
    <dbReference type="NCBI Taxonomy" id="1606541"/>
    <lineage>
        <taxon>Eukaryota</taxon>
        <taxon>Sar</taxon>
        <taxon>Stramenopiles</taxon>
        <taxon>Ochrophyta</taxon>
        <taxon>Bolidophyceae</taxon>
        <taxon>Parmales</taxon>
        <taxon>Triparmaceae</taxon>
        <taxon>Triparma</taxon>
    </lineage>
</organism>
<gene>
    <name evidence="1" type="ORF">TrST_g10105</name>
</gene>
<accession>A0A9W7A2I4</accession>
<name>A0A9W7A2I4_9STRA</name>
<proteinExistence type="predicted"/>
<dbReference type="PANTHER" id="PTHR36348">
    <property type="entry name" value="EXPRESSED PROTEIN"/>
    <property type="match status" value="1"/>
</dbReference>
<protein>
    <submittedName>
        <fullName evidence="1">Uncharacterized protein</fullName>
    </submittedName>
</protein>